<comment type="similarity">
    <text evidence="8">Belongs to the binding-protein-dependent transport system permease family. LivHM subfamily.</text>
</comment>
<comment type="subcellular location">
    <subcellularLocation>
        <location evidence="1">Cell membrane</location>
        <topology evidence="1">Multi-pass membrane protein</topology>
    </subcellularLocation>
</comment>
<sequence>MKKILLLLGILVATLSAQAQEDATRDVLERLALASSSEQSAITEELSALGDPYIKDFVDAWRTGEVFSYDVSESETIVLRKVSEKFRRLSNDEIFEIADEENDENLSKIRPSRKLRKVLKTITDTIDLSSPDPRARIEAALKLGLSQKTDYLEALQSKIETEENEKVRLKFEEAINISLLANAEDDEALKHSIARLGELASLPARDGIIGIQNEATESGDAEMVAICAEAIKDIDSAQKTIERWGNLVRGMSTGSVLLIVAFGLAITFGLMGIINMAHGEFIAIGGYTCYVVQNLFADAFGTQSAAYQWFYWTAIPISFVVAGVIGYGLEKGMFRFLYKRPLESLLATWGLSMIMQQLFRLNFGAANVQVNTPDVLIGNFEVAGVALSYTRIFVIGFAVFVILMTWLLLSKTNLGLYIRSVMQNRNMASSLGIPVSKVNSLTFAFGCGLAALAGAALSQIGNVGPTMGQTYIVDSFMVVVVGGVGNLLGAGLSAMGIGTVDQFLQPYWGPVMGKIIVYFVIILFLQWKPGGLFPTKSRSMDD</sequence>
<evidence type="ECO:0000256" key="9">
    <source>
        <dbReference type="SAM" id="Coils"/>
    </source>
</evidence>
<dbReference type="InterPro" id="IPR017779">
    <property type="entry name" value="ABC_UrtB_bac"/>
</dbReference>
<keyword evidence="3" id="KW-1003">Cell membrane</keyword>
<evidence type="ECO:0000256" key="7">
    <source>
        <dbReference type="ARBA" id="ARBA00023136"/>
    </source>
</evidence>
<dbReference type="AlphaFoldDB" id="A0A934VS71"/>
<feature type="signal peptide" evidence="11">
    <location>
        <begin position="1"/>
        <end position="19"/>
    </location>
</feature>
<dbReference type="RefSeq" id="WP_200358752.1">
    <property type="nucleotide sequence ID" value="NZ_JAENIL010000072.1"/>
</dbReference>
<evidence type="ECO:0000256" key="2">
    <source>
        <dbReference type="ARBA" id="ARBA00022448"/>
    </source>
</evidence>
<protein>
    <submittedName>
        <fullName evidence="12">Urea ABC transporter permease subunit UrtB</fullName>
    </submittedName>
</protein>
<reference evidence="12" key="1">
    <citation type="submission" date="2021-01" db="EMBL/GenBank/DDBJ databases">
        <title>Modified the classification status of verrucomicrobia.</title>
        <authorList>
            <person name="Feng X."/>
        </authorList>
    </citation>
    <scope>NUCLEOTIDE SEQUENCE</scope>
    <source>
        <strain evidence="12">KCTC 13126</strain>
    </source>
</reference>
<feature type="transmembrane region" description="Helical" evidence="10">
    <location>
        <begin position="389"/>
        <end position="409"/>
    </location>
</feature>
<dbReference type="GO" id="GO:0022857">
    <property type="term" value="F:transmembrane transporter activity"/>
    <property type="evidence" value="ECO:0007669"/>
    <property type="project" value="InterPro"/>
</dbReference>
<proteinExistence type="inferred from homology"/>
<dbReference type="PANTHER" id="PTHR11795:SF447">
    <property type="entry name" value="ABC TRANSPORTER PERMEASE PROTEIN"/>
    <property type="match status" value="1"/>
</dbReference>
<dbReference type="Pfam" id="PF02653">
    <property type="entry name" value="BPD_transp_2"/>
    <property type="match status" value="1"/>
</dbReference>
<keyword evidence="13" id="KW-1185">Reference proteome</keyword>
<evidence type="ECO:0000256" key="11">
    <source>
        <dbReference type="SAM" id="SignalP"/>
    </source>
</evidence>
<dbReference type="EMBL" id="JAENIL010000072">
    <property type="protein sequence ID" value="MBK1880132.1"/>
    <property type="molecule type" value="Genomic_DNA"/>
</dbReference>
<dbReference type="GO" id="GO:0005886">
    <property type="term" value="C:plasma membrane"/>
    <property type="evidence" value="ECO:0007669"/>
    <property type="project" value="UniProtKB-SubCell"/>
</dbReference>
<name>A0A934VS71_9BACT</name>
<keyword evidence="9" id="KW-0175">Coiled coil</keyword>
<dbReference type="Proteomes" id="UP000617628">
    <property type="component" value="Unassembled WGS sequence"/>
</dbReference>
<dbReference type="InterPro" id="IPR001851">
    <property type="entry name" value="ABC_transp_permease"/>
</dbReference>
<accession>A0A934VS71</accession>
<feature type="transmembrane region" description="Helical" evidence="10">
    <location>
        <begin position="256"/>
        <end position="274"/>
    </location>
</feature>
<dbReference type="NCBIfam" id="TIGR03409">
    <property type="entry name" value="urea_trans_UrtB"/>
    <property type="match status" value="1"/>
</dbReference>
<feature type="transmembrane region" description="Helical" evidence="10">
    <location>
        <begin position="309"/>
        <end position="329"/>
    </location>
</feature>
<evidence type="ECO:0000256" key="1">
    <source>
        <dbReference type="ARBA" id="ARBA00004651"/>
    </source>
</evidence>
<evidence type="ECO:0000256" key="4">
    <source>
        <dbReference type="ARBA" id="ARBA00022692"/>
    </source>
</evidence>
<evidence type="ECO:0000313" key="13">
    <source>
        <dbReference type="Proteomes" id="UP000617628"/>
    </source>
</evidence>
<feature type="transmembrane region" description="Helical" evidence="10">
    <location>
        <begin position="281"/>
        <end position="297"/>
    </location>
</feature>
<organism evidence="12 13">
    <name type="scientific">Pelagicoccus mobilis</name>
    <dbReference type="NCBI Taxonomy" id="415221"/>
    <lineage>
        <taxon>Bacteria</taxon>
        <taxon>Pseudomonadati</taxon>
        <taxon>Verrucomicrobiota</taxon>
        <taxon>Opitutia</taxon>
        <taxon>Puniceicoccales</taxon>
        <taxon>Pelagicoccaceae</taxon>
        <taxon>Pelagicoccus</taxon>
    </lineage>
</organism>
<keyword evidence="6 10" id="KW-1133">Transmembrane helix</keyword>
<keyword evidence="4 10" id="KW-0812">Transmembrane</keyword>
<keyword evidence="11" id="KW-0732">Signal</keyword>
<feature type="transmembrane region" description="Helical" evidence="10">
    <location>
        <begin position="507"/>
        <end position="527"/>
    </location>
</feature>
<gene>
    <name evidence="12" type="primary">urtB</name>
    <name evidence="12" type="ORF">JIN87_24820</name>
</gene>
<feature type="transmembrane region" description="Helical" evidence="10">
    <location>
        <begin position="430"/>
        <end position="456"/>
    </location>
</feature>
<feature type="chain" id="PRO_5036679093" evidence="11">
    <location>
        <begin position="20"/>
        <end position="542"/>
    </location>
</feature>
<dbReference type="PANTHER" id="PTHR11795">
    <property type="entry name" value="BRANCHED-CHAIN AMINO ACID TRANSPORT SYSTEM PERMEASE PROTEIN LIVH"/>
    <property type="match status" value="1"/>
</dbReference>
<keyword evidence="7 10" id="KW-0472">Membrane</keyword>
<feature type="transmembrane region" description="Helical" evidence="10">
    <location>
        <begin position="476"/>
        <end position="495"/>
    </location>
</feature>
<keyword evidence="5" id="KW-0029">Amino-acid transport</keyword>
<evidence type="ECO:0000256" key="5">
    <source>
        <dbReference type="ARBA" id="ARBA00022970"/>
    </source>
</evidence>
<dbReference type="CDD" id="cd06582">
    <property type="entry name" value="TM_PBP1_LivH_like"/>
    <property type="match status" value="1"/>
</dbReference>
<evidence type="ECO:0000256" key="10">
    <source>
        <dbReference type="SAM" id="Phobius"/>
    </source>
</evidence>
<dbReference type="GO" id="GO:0006865">
    <property type="term" value="P:amino acid transport"/>
    <property type="evidence" value="ECO:0007669"/>
    <property type="project" value="UniProtKB-KW"/>
</dbReference>
<evidence type="ECO:0000256" key="6">
    <source>
        <dbReference type="ARBA" id="ARBA00022989"/>
    </source>
</evidence>
<comment type="caution">
    <text evidence="12">The sequence shown here is derived from an EMBL/GenBank/DDBJ whole genome shotgun (WGS) entry which is preliminary data.</text>
</comment>
<evidence type="ECO:0000313" key="12">
    <source>
        <dbReference type="EMBL" id="MBK1880132.1"/>
    </source>
</evidence>
<keyword evidence="2" id="KW-0813">Transport</keyword>
<evidence type="ECO:0000256" key="3">
    <source>
        <dbReference type="ARBA" id="ARBA00022475"/>
    </source>
</evidence>
<evidence type="ECO:0000256" key="8">
    <source>
        <dbReference type="ARBA" id="ARBA00037998"/>
    </source>
</evidence>
<dbReference type="InterPro" id="IPR052157">
    <property type="entry name" value="BCAA_transport_permease"/>
</dbReference>
<feature type="coiled-coil region" evidence="9">
    <location>
        <begin position="145"/>
        <end position="172"/>
    </location>
</feature>